<dbReference type="RefSeq" id="WP_147040217.1">
    <property type="nucleotide sequence ID" value="NZ_BJYZ01000006.1"/>
</dbReference>
<dbReference type="AlphaFoldDB" id="A0A512DLI2"/>
<dbReference type="InterPro" id="IPR002347">
    <property type="entry name" value="SDR_fam"/>
</dbReference>
<proteinExistence type="predicted"/>
<protein>
    <submittedName>
        <fullName evidence="1">Uncharacterized protein</fullName>
    </submittedName>
</protein>
<dbReference type="Proteomes" id="UP000321523">
    <property type="component" value="Unassembled WGS sequence"/>
</dbReference>
<gene>
    <name evidence="1" type="ORF">SAE02_14750</name>
</gene>
<sequence>MTALDLDGTCVIVTGGASGIGRGIVDTVIEHGGRAAVWDIDEGRLRKTATIC</sequence>
<accession>A0A512DLI2</accession>
<dbReference type="EMBL" id="BJYZ01000006">
    <property type="protein sequence ID" value="GEO37327.1"/>
    <property type="molecule type" value="Genomic_DNA"/>
</dbReference>
<dbReference type="Gene3D" id="3.40.50.720">
    <property type="entry name" value="NAD(P)-binding Rossmann-like Domain"/>
    <property type="match status" value="1"/>
</dbReference>
<dbReference type="SUPFAM" id="SSF51735">
    <property type="entry name" value="NAD(P)-binding Rossmann-fold domains"/>
    <property type="match status" value="1"/>
</dbReference>
<reference evidence="1 2" key="1">
    <citation type="submission" date="2019-07" db="EMBL/GenBank/DDBJ databases">
        <title>Whole genome shotgun sequence of Skermanella aerolata NBRC 106429.</title>
        <authorList>
            <person name="Hosoyama A."/>
            <person name="Uohara A."/>
            <person name="Ohji S."/>
            <person name="Ichikawa N."/>
        </authorList>
    </citation>
    <scope>NUCLEOTIDE SEQUENCE [LARGE SCALE GENOMIC DNA]</scope>
    <source>
        <strain evidence="1 2">NBRC 106429</strain>
    </source>
</reference>
<evidence type="ECO:0000313" key="1">
    <source>
        <dbReference type="EMBL" id="GEO37327.1"/>
    </source>
</evidence>
<dbReference type="InterPro" id="IPR036291">
    <property type="entry name" value="NAD(P)-bd_dom_sf"/>
</dbReference>
<comment type="caution">
    <text evidence="1">The sequence shown here is derived from an EMBL/GenBank/DDBJ whole genome shotgun (WGS) entry which is preliminary data.</text>
</comment>
<name>A0A512DLI2_9PROT</name>
<dbReference type="OrthoDB" id="8419486at2"/>
<organism evidence="1 2">
    <name type="scientific">Skermanella aerolata</name>
    <dbReference type="NCBI Taxonomy" id="393310"/>
    <lineage>
        <taxon>Bacteria</taxon>
        <taxon>Pseudomonadati</taxon>
        <taxon>Pseudomonadota</taxon>
        <taxon>Alphaproteobacteria</taxon>
        <taxon>Rhodospirillales</taxon>
        <taxon>Azospirillaceae</taxon>
        <taxon>Skermanella</taxon>
    </lineage>
</organism>
<keyword evidence="2" id="KW-1185">Reference proteome</keyword>
<evidence type="ECO:0000313" key="2">
    <source>
        <dbReference type="Proteomes" id="UP000321523"/>
    </source>
</evidence>
<dbReference type="Pfam" id="PF00106">
    <property type="entry name" value="adh_short"/>
    <property type="match status" value="1"/>
</dbReference>